<dbReference type="GO" id="GO:0004519">
    <property type="term" value="F:endonuclease activity"/>
    <property type="evidence" value="ECO:0007669"/>
    <property type="project" value="UniProtKB-KW"/>
</dbReference>
<evidence type="ECO:0000256" key="4">
    <source>
        <dbReference type="ARBA" id="ARBA00022722"/>
    </source>
</evidence>
<evidence type="ECO:0000256" key="2">
    <source>
        <dbReference type="ARBA" id="ARBA00009260"/>
    </source>
</evidence>
<gene>
    <name evidence="8" type="ORF">ACBT_1228</name>
</gene>
<comment type="similarity">
    <text evidence="2">Belongs to the phage GPA family.</text>
</comment>
<evidence type="ECO:0000313" key="8">
    <source>
        <dbReference type="EMBL" id="QKJ27137.1"/>
    </source>
</evidence>
<dbReference type="GO" id="GO:0016787">
    <property type="term" value="F:hydrolase activity"/>
    <property type="evidence" value="ECO:0007669"/>
    <property type="project" value="UniProtKB-KW"/>
</dbReference>
<accession>A0A7L5JPK9</accession>
<reference evidence="8 9" key="1">
    <citation type="submission" date="2020-05" db="EMBL/GenBank/DDBJ databases">
        <title>Complete genome sequencing of Campylobacter and Arcobacter type strains.</title>
        <authorList>
            <person name="Miller W.G."/>
            <person name="Yee E."/>
        </authorList>
    </citation>
    <scope>NUCLEOTIDE SEQUENCE [LARGE SCALE GENOMIC DNA]</scope>
    <source>
        <strain evidence="8 9">LMG 21996</strain>
    </source>
</reference>
<dbReference type="EMBL" id="CP054051">
    <property type="protein sequence ID" value="QKJ27137.1"/>
    <property type="molecule type" value="Genomic_DNA"/>
</dbReference>
<keyword evidence="4" id="KW-0540">Nuclease</keyword>
<feature type="domain" description="Replication gene A protein-like" evidence="7">
    <location>
        <begin position="9"/>
        <end position="233"/>
    </location>
</feature>
<evidence type="ECO:0000256" key="3">
    <source>
        <dbReference type="ARBA" id="ARBA00022705"/>
    </source>
</evidence>
<protein>
    <submittedName>
        <fullName evidence="8">Putative phage replication initiation protein</fullName>
    </submittedName>
</protein>
<keyword evidence="6" id="KW-0378">Hydrolase</keyword>
<evidence type="ECO:0000256" key="1">
    <source>
        <dbReference type="ARBA" id="ARBA00003293"/>
    </source>
</evidence>
<dbReference type="KEGG" id="acib:ACBT_1228"/>
<evidence type="ECO:0000256" key="6">
    <source>
        <dbReference type="ARBA" id="ARBA00022801"/>
    </source>
</evidence>
<dbReference type="Pfam" id="PF05840">
    <property type="entry name" value="Phage_GPA"/>
    <property type="match status" value="1"/>
</dbReference>
<keyword evidence="5" id="KW-0255">Endonuclease</keyword>
<sequence length="439" mass="52903">MYGLTKEDLEYIKTKHDRQKKYLENNSFVTSSGQVKTLLDVSHSANHSERYYSEMQNKLNTIQDFINTQTDVSYSPIFLTITLDGFFRGFLYGDFSKYYPGVHKKLIPNNERFGFLQDKIMKKEKFTIKDLYNCINYQWSRFLKSLIFKQFKKDNIKIHYIKTAEPHKKDGVPHFHLLVYCPFNKVELLKEYYKRYFPAPQNIRKLKKGSNDLKGFQTDLHSPLGYILKYVLKSFRDVKNEAEIDYLQAWYIKNRILRIVTSHSTIPMWVYRKLLPLEKDLYNLNFTYKENPTLSEWSKEDDYISITNEHGRTLQYNQGQYKLFYQYGKIIKEFGEKKEFQKPIFKKIELKYKKKIKQPKIIIEGEFYKQIDNHLVKLNYTKPINYRTNLELYQEYKKLNTNIDSVNLKYYALIKNELINRQFIDEDLISANLYNTDIY</sequence>
<comment type="function">
    <text evidence="1">Possible endonuclease which induces a single-strand cut and initiates DNA replication.</text>
</comment>
<dbReference type="Proteomes" id="UP000509513">
    <property type="component" value="Chromosome"/>
</dbReference>
<dbReference type="RefSeq" id="WP_024774929.1">
    <property type="nucleotide sequence ID" value="NZ_CP054051.1"/>
</dbReference>
<keyword evidence="3" id="KW-0235">DNA replication</keyword>
<evidence type="ECO:0000313" key="9">
    <source>
        <dbReference type="Proteomes" id="UP000509513"/>
    </source>
</evidence>
<evidence type="ECO:0000259" key="7">
    <source>
        <dbReference type="Pfam" id="PF05840"/>
    </source>
</evidence>
<name>A0A7L5JPK9_9BACT</name>
<dbReference type="GO" id="GO:0006260">
    <property type="term" value="P:DNA replication"/>
    <property type="evidence" value="ECO:0007669"/>
    <property type="project" value="UniProtKB-KW"/>
</dbReference>
<organism evidence="8 9">
    <name type="scientific">Aliarcobacter cibarius</name>
    <dbReference type="NCBI Taxonomy" id="255507"/>
    <lineage>
        <taxon>Bacteria</taxon>
        <taxon>Pseudomonadati</taxon>
        <taxon>Campylobacterota</taxon>
        <taxon>Epsilonproteobacteria</taxon>
        <taxon>Campylobacterales</taxon>
        <taxon>Arcobacteraceae</taxon>
        <taxon>Aliarcobacter</taxon>
    </lineage>
</organism>
<dbReference type="InterPro" id="IPR008766">
    <property type="entry name" value="Replication_gene_A-like"/>
</dbReference>
<evidence type="ECO:0000256" key="5">
    <source>
        <dbReference type="ARBA" id="ARBA00022759"/>
    </source>
</evidence>
<proteinExistence type="inferred from homology"/>
<dbReference type="AlphaFoldDB" id="A0A7L5JPK9"/>